<gene>
    <name evidence="2" type="ORF">FSP39_003505</name>
</gene>
<proteinExistence type="predicted"/>
<dbReference type="Proteomes" id="UP001186944">
    <property type="component" value="Unassembled WGS sequence"/>
</dbReference>
<evidence type="ECO:0000256" key="1">
    <source>
        <dbReference type="SAM" id="MobiDB-lite"/>
    </source>
</evidence>
<evidence type="ECO:0000313" key="3">
    <source>
        <dbReference type="Proteomes" id="UP001186944"/>
    </source>
</evidence>
<protein>
    <submittedName>
        <fullName evidence="2">Uncharacterized protein</fullName>
    </submittedName>
</protein>
<evidence type="ECO:0000313" key="2">
    <source>
        <dbReference type="EMBL" id="KAK3094571.1"/>
    </source>
</evidence>
<dbReference type="AlphaFoldDB" id="A0AA88Y5A3"/>
<name>A0AA88Y5A3_PINIB</name>
<sequence length="350" mass="39401">MRATRAKGLRQFPALDSYADVINNENNETPANVNEPNKRIRTLHVPTEDKRGSSAKSVRFKIEDKSTHVPISPFPGYEIRGNAIKTGSEYSKSAPPATRRSEVQQRQAHIHTSLQLFKRRLKLNQDNYLAPNSTVRESDYIIRRIPLKLDKRIPNVTSDAPIEPRLSATNLPHRSRTPSARPPTPDKVTSARRRAMPVASGVRPVSSGSKSQNEETPERKVRFSYRLPDNLSLGKEVSFVEESEPIPSVNTYVLEEKKRKGSKMYEQATLSTHNLGVHDALTANDTSRIPVGEEGDVDQRLVKWVEESNVNNHTRKMSRLRSTSVDKDVTDHVNEAPRFLSEGDRSLTVA</sequence>
<keyword evidence="3" id="KW-1185">Reference proteome</keyword>
<comment type="caution">
    <text evidence="2">The sequence shown here is derived from an EMBL/GenBank/DDBJ whole genome shotgun (WGS) entry which is preliminary data.</text>
</comment>
<accession>A0AA88Y5A3</accession>
<reference evidence="2" key="1">
    <citation type="submission" date="2019-08" db="EMBL/GenBank/DDBJ databases">
        <title>The improved chromosome-level genome for the pearl oyster Pinctada fucata martensii using PacBio sequencing and Hi-C.</title>
        <authorList>
            <person name="Zheng Z."/>
        </authorList>
    </citation>
    <scope>NUCLEOTIDE SEQUENCE</scope>
    <source>
        <strain evidence="2">ZZ-2019</strain>
        <tissue evidence="2">Adductor muscle</tissue>
    </source>
</reference>
<organism evidence="2 3">
    <name type="scientific">Pinctada imbricata</name>
    <name type="common">Atlantic pearl-oyster</name>
    <name type="synonym">Pinctada martensii</name>
    <dbReference type="NCBI Taxonomy" id="66713"/>
    <lineage>
        <taxon>Eukaryota</taxon>
        <taxon>Metazoa</taxon>
        <taxon>Spiralia</taxon>
        <taxon>Lophotrochozoa</taxon>
        <taxon>Mollusca</taxon>
        <taxon>Bivalvia</taxon>
        <taxon>Autobranchia</taxon>
        <taxon>Pteriomorphia</taxon>
        <taxon>Pterioida</taxon>
        <taxon>Pterioidea</taxon>
        <taxon>Pteriidae</taxon>
        <taxon>Pinctada</taxon>
    </lineage>
</organism>
<feature type="region of interest" description="Disordered" evidence="1">
    <location>
        <begin position="156"/>
        <end position="220"/>
    </location>
</feature>
<dbReference type="EMBL" id="VSWD01000008">
    <property type="protein sequence ID" value="KAK3094571.1"/>
    <property type="molecule type" value="Genomic_DNA"/>
</dbReference>